<feature type="compositionally biased region" description="Polar residues" evidence="1">
    <location>
        <begin position="148"/>
        <end position="157"/>
    </location>
</feature>
<evidence type="ECO:0000256" key="1">
    <source>
        <dbReference type="SAM" id="MobiDB-lite"/>
    </source>
</evidence>
<feature type="region of interest" description="Disordered" evidence="1">
    <location>
        <begin position="146"/>
        <end position="168"/>
    </location>
</feature>
<evidence type="ECO:0000313" key="3">
    <source>
        <dbReference type="Proteomes" id="UP001158067"/>
    </source>
</evidence>
<organism evidence="2 3">
    <name type="scientific">Neorhodopirellula lusitana</name>
    <dbReference type="NCBI Taxonomy" id="445327"/>
    <lineage>
        <taxon>Bacteria</taxon>
        <taxon>Pseudomonadati</taxon>
        <taxon>Planctomycetota</taxon>
        <taxon>Planctomycetia</taxon>
        <taxon>Pirellulales</taxon>
        <taxon>Pirellulaceae</taxon>
        <taxon>Neorhodopirellula</taxon>
    </lineage>
</organism>
<keyword evidence="3" id="KW-1185">Reference proteome</keyword>
<name>A0ABY1PS77_9BACT</name>
<evidence type="ECO:0000313" key="2">
    <source>
        <dbReference type="EMBL" id="SMP41587.1"/>
    </source>
</evidence>
<protein>
    <submittedName>
        <fullName evidence="2">Uncharacterized protein</fullName>
    </submittedName>
</protein>
<dbReference type="Proteomes" id="UP001158067">
    <property type="component" value="Unassembled WGS sequence"/>
</dbReference>
<sequence length="210" mass="22773">MNSEPISIPISRDGYVGPHRLALHLHRATSIDVLVPCNVQQLKIAADQRTVADALLPAVRYLDENSEITDVQFELSERCDLGGLSTPIIGVLERWPESLTHPFVLSVDEAALVGLSEPLEVIQPSNDRPARPALVALENASHVGAQAKQLSGASPTSHTEHPEPPQLKEGCGGWVWGAGIVLLLIMLSGVKCEGTPYDENDYTPYDKLPY</sequence>
<comment type="caution">
    <text evidence="2">The sequence shown here is derived from an EMBL/GenBank/DDBJ whole genome shotgun (WGS) entry which is preliminary data.</text>
</comment>
<proteinExistence type="predicted"/>
<reference evidence="2 3" key="1">
    <citation type="submission" date="2017-05" db="EMBL/GenBank/DDBJ databases">
        <authorList>
            <person name="Varghese N."/>
            <person name="Submissions S."/>
        </authorList>
    </citation>
    <scope>NUCLEOTIDE SEQUENCE [LARGE SCALE GENOMIC DNA]</scope>
    <source>
        <strain evidence="2 3">DSM 25457</strain>
    </source>
</reference>
<gene>
    <name evidence="2" type="ORF">SAMN06265222_101614</name>
</gene>
<accession>A0ABY1PS77</accession>
<dbReference type="EMBL" id="FXUG01000001">
    <property type="protein sequence ID" value="SMP41587.1"/>
    <property type="molecule type" value="Genomic_DNA"/>
</dbReference>